<keyword evidence="1" id="KW-0472">Membrane</keyword>
<proteinExistence type="predicted"/>
<dbReference type="AlphaFoldDB" id="A0AAE0EU64"/>
<evidence type="ECO:0000256" key="1">
    <source>
        <dbReference type="SAM" id="Phobius"/>
    </source>
</evidence>
<feature type="transmembrane region" description="Helical" evidence="1">
    <location>
        <begin position="99"/>
        <end position="125"/>
    </location>
</feature>
<keyword evidence="1" id="KW-1133">Transmembrane helix</keyword>
<evidence type="ECO:0000313" key="2">
    <source>
        <dbReference type="EMBL" id="KAK3241058.1"/>
    </source>
</evidence>
<reference evidence="2 3" key="1">
    <citation type="journal article" date="2015" name="Genome Biol. Evol.">
        <title>Comparative Genomics of a Bacterivorous Green Alga Reveals Evolutionary Causalities and Consequences of Phago-Mixotrophic Mode of Nutrition.</title>
        <authorList>
            <person name="Burns J.A."/>
            <person name="Paasch A."/>
            <person name="Narechania A."/>
            <person name="Kim E."/>
        </authorList>
    </citation>
    <scope>NUCLEOTIDE SEQUENCE [LARGE SCALE GENOMIC DNA]</scope>
    <source>
        <strain evidence="2 3">PLY_AMNH</strain>
    </source>
</reference>
<feature type="transmembrane region" description="Helical" evidence="1">
    <location>
        <begin position="70"/>
        <end position="93"/>
    </location>
</feature>
<dbReference type="Proteomes" id="UP001190700">
    <property type="component" value="Unassembled WGS sequence"/>
</dbReference>
<dbReference type="EMBL" id="LGRX02033487">
    <property type="protein sequence ID" value="KAK3241058.1"/>
    <property type="molecule type" value="Genomic_DNA"/>
</dbReference>
<keyword evidence="3" id="KW-1185">Reference proteome</keyword>
<protein>
    <submittedName>
        <fullName evidence="2">Uncharacterized protein</fullName>
    </submittedName>
</protein>
<accession>A0AAE0EU64</accession>
<gene>
    <name evidence="2" type="ORF">CYMTET_49149</name>
</gene>
<organism evidence="2 3">
    <name type="scientific">Cymbomonas tetramitiformis</name>
    <dbReference type="NCBI Taxonomy" id="36881"/>
    <lineage>
        <taxon>Eukaryota</taxon>
        <taxon>Viridiplantae</taxon>
        <taxon>Chlorophyta</taxon>
        <taxon>Pyramimonadophyceae</taxon>
        <taxon>Pyramimonadales</taxon>
        <taxon>Pyramimonadaceae</taxon>
        <taxon>Cymbomonas</taxon>
    </lineage>
</organism>
<name>A0AAE0EU64_9CHLO</name>
<keyword evidence="1" id="KW-0812">Transmembrane</keyword>
<evidence type="ECO:0000313" key="3">
    <source>
        <dbReference type="Proteomes" id="UP001190700"/>
    </source>
</evidence>
<comment type="caution">
    <text evidence="2">The sequence shown here is derived from an EMBL/GenBank/DDBJ whole genome shotgun (WGS) entry which is preliminary data.</text>
</comment>
<sequence length="170" mass="17477">MCAARLKGKFLPYVGHAMHAIRIVFEFCARVSVFRVATGDADSEFDEFDGSVPDDSVEVSVENTVKGVTVVGVLVAGAIVVGVTVVGVLVAGARVVGVTVIGVLVSGAVVVGVTVLGCSVSRVVVAGAIVVRRHGGPVLVAGTKEWSALRWSGCLSRAQSWSASRCLVAR</sequence>